<feature type="region of interest" description="Disordered" evidence="8">
    <location>
        <begin position="43"/>
        <end position="76"/>
    </location>
</feature>
<evidence type="ECO:0000259" key="9">
    <source>
        <dbReference type="Pfam" id="PF00849"/>
    </source>
</evidence>
<dbReference type="PROSITE" id="PS01129">
    <property type="entry name" value="PSI_RLU"/>
    <property type="match status" value="1"/>
</dbReference>
<dbReference type="InterPro" id="IPR006224">
    <property type="entry name" value="PsdUridine_synth_RluA-like_CS"/>
</dbReference>
<keyword evidence="4" id="KW-0413">Isomerase</keyword>
<feature type="domain" description="Pseudouridine synthase RsuA/RluA-like" evidence="9">
    <location>
        <begin position="459"/>
        <end position="619"/>
    </location>
</feature>
<dbReference type="SUPFAM" id="SSF55120">
    <property type="entry name" value="Pseudouridine synthase"/>
    <property type="match status" value="1"/>
</dbReference>
<name>A0A7R8WGP3_9CRUS</name>
<dbReference type="EMBL" id="OB661713">
    <property type="protein sequence ID" value="CAD7228821.1"/>
    <property type="molecule type" value="Genomic_DNA"/>
</dbReference>
<evidence type="ECO:0000256" key="2">
    <source>
        <dbReference type="ARBA" id="ARBA00001896"/>
    </source>
</evidence>
<evidence type="ECO:0000256" key="3">
    <source>
        <dbReference type="ARBA" id="ARBA00010876"/>
    </source>
</evidence>
<feature type="region of interest" description="Disordered" evidence="8">
    <location>
        <begin position="165"/>
        <end position="184"/>
    </location>
</feature>
<dbReference type="PANTHER" id="PTHR21600:SF83">
    <property type="entry name" value="PSEUDOURIDYLATE SYNTHASE RPUSD4, MITOCHONDRIAL"/>
    <property type="match status" value="1"/>
</dbReference>
<accession>A0A7R8WGP3</accession>
<comment type="similarity">
    <text evidence="3">Belongs to the pseudouridine synthase RluA family.</text>
</comment>
<gene>
    <name evidence="10" type="ORF">CTOB1V02_LOCUS6699</name>
</gene>
<dbReference type="GO" id="GO:0001522">
    <property type="term" value="P:pseudouridine synthesis"/>
    <property type="evidence" value="ECO:0007669"/>
    <property type="project" value="InterPro"/>
</dbReference>
<feature type="region of interest" description="Disordered" evidence="8">
    <location>
        <begin position="217"/>
        <end position="252"/>
    </location>
</feature>
<comment type="catalytic activity">
    <reaction evidence="2">
        <text>uridine in 5S rRNA = pseudouridine in 5S rRNA</text>
        <dbReference type="Rhea" id="RHEA:47036"/>
        <dbReference type="Rhea" id="RHEA-COMP:11730"/>
        <dbReference type="Rhea" id="RHEA-COMP:11731"/>
        <dbReference type="ChEBI" id="CHEBI:65314"/>
        <dbReference type="ChEBI" id="CHEBI:65315"/>
    </reaction>
</comment>
<dbReference type="InterPro" id="IPR050188">
    <property type="entry name" value="RluA_PseudoU_synthase"/>
</dbReference>
<evidence type="ECO:0000256" key="5">
    <source>
        <dbReference type="ARBA" id="ARBA00036943"/>
    </source>
</evidence>
<dbReference type="AlphaFoldDB" id="A0A7R8WGP3"/>
<feature type="compositionally biased region" description="Basic and acidic residues" evidence="8">
    <location>
        <begin position="229"/>
        <end position="252"/>
    </location>
</feature>
<dbReference type="Pfam" id="PF00849">
    <property type="entry name" value="PseudoU_synth_2"/>
    <property type="match status" value="1"/>
</dbReference>
<dbReference type="OrthoDB" id="428658at2759"/>
<evidence type="ECO:0000256" key="8">
    <source>
        <dbReference type="SAM" id="MobiDB-lite"/>
    </source>
</evidence>
<evidence type="ECO:0000256" key="7">
    <source>
        <dbReference type="ARBA" id="ARBA00041563"/>
    </source>
</evidence>
<dbReference type="GO" id="GO:0003723">
    <property type="term" value="F:RNA binding"/>
    <property type="evidence" value="ECO:0007669"/>
    <property type="project" value="InterPro"/>
</dbReference>
<feature type="compositionally biased region" description="Low complexity" evidence="8">
    <location>
        <begin position="43"/>
        <end position="58"/>
    </location>
</feature>
<reference evidence="10" key="1">
    <citation type="submission" date="2020-11" db="EMBL/GenBank/DDBJ databases">
        <authorList>
            <person name="Tran Van P."/>
        </authorList>
    </citation>
    <scope>NUCLEOTIDE SEQUENCE</scope>
</reference>
<comment type="catalytic activity">
    <reaction evidence="1">
        <text>a uridine in mRNA = a pseudouridine in mRNA</text>
        <dbReference type="Rhea" id="RHEA:56644"/>
        <dbReference type="Rhea" id="RHEA-COMP:14658"/>
        <dbReference type="Rhea" id="RHEA-COMP:14659"/>
        <dbReference type="ChEBI" id="CHEBI:65314"/>
        <dbReference type="ChEBI" id="CHEBI:65315"/>
    </reaction>
</comment>
<sequence length="743" mass="85326">MSVPRAYLSARRWLHAVRKPPSVQCSSLHTSVVSAFPRRIPVGSSAPAASSDGPSEADVLTNDHPPTDGGPQSGKAEGVRKWDYLFQSNESFKQSRERNSGELSYSTPMGMVTLDRDVGRPEMEDSFERERWSKGARIRDRDLDEFRMKDRRVTKQERHRTGFDAHSFTDNSFHANTLPGGGRMKPRSNRIEMNAIDEQYFGGVNELHGDYRKPNRAWEGNARNSNRPKFRESDFEENYRRESSQRDYLSRERELERYREDFKKGRNERNNLRRKESRERWKQVRAEQLKIAADIDVENVLNEPQRLPAFFRTVPEEADTMEDEQESVEFDFDQPPQLLVQGRKMHSETWIQNQPRDTSVSEDDVASHVASTTPLMEKDDDLADSALEYARLLREDAEKTMDTMESDLPWKARIRRLLNDMPHFERMAPEDILFLLRQSIVYNREDDFRFLNLLSYADDVVCISKPYGLACQGAEISLVHFLPELAKIVECEQLHLVHRLDATTSGCLVLAKTPEMAEILSSAFKLRKVVKIYWCITKAVPNRNEGIINIPISSTKVEGKYVQVLKPIDLPDGTRVGSKSLRRAEFARTHYKTISSDMNAALLEVQPEGGVKHQIRVHLGHGLRCPILGDHKYSIPGKLAPQVSSSPIQCPVASVRCKLPNDILTKLKITNPKARYLPLYIHARSLLFPDALNGKSLYLYTYPPNYFKRMISTLHLDRHFAKRKGASKELRLDYETYAGLKFG</sequence>
<dbReference type="GO" id="GO:0009982">
    <property type="term" value="F:pseudouridine synthase activity"/>
    <property type="evidence" value="ECO:0007669"/>
    <property type="project" value="InterPro"/>
</dbReference>
<protein>
    <recommendedName>
        <fullName evidence="6">Pseudouridylate synthase RPUSD4, mitochondrial</fullName>
    </recommendedName>
    <alternativeName>
        <fullName evidence="7">RNA pseudouridylate synthase domain-containing protein 4</fullName>
    </alternativeName>
</protein>
<dbReference type="CDD" id="cd02869">
    <property type="entry name" value="PseudoU_synth_RluA_like"/>
    <property type="match status" value="1"/>
</dbReference>
<evidence type="ECO:0000256" key="4">
    <source>
        <dbReference type="ARBA" id="ARBA00023235"/>
    </source>
</evidence>
<evidence type="ECO:0000313" key="10">
    <source>
        <dbReference type="EMBL" id="CAD7228821.1"/>
    </source>
</evidence>
<evidence type="ECO:0000256" key="6">
    <source>
        <dbReference type="ARBA" id="ARBA00039953"/>
    </source>
</evidence>
<dbReference type="Gene3D" id="3.30.2350.10">
    <property type="entry name" value="Pseudouridine synthase"/>
    <property type="match status" value="1"/>
</dbReference>
<dbReference type="PANTHER" id="PTHR21600">
    <property type="entry name" value="MITOCHONDRIAL RNA PSEUDOURIDINE SYNTHASE"/>
    <property type="match status" value="1"/>
</dbReference>
<evidence type="ECO:0000256" key="1">
    <source>
        <dbReference type="ARBA" id="ARBA00001166"/>
    </source>
</evidence>
<dbReference type="InterPro" id="IPR006145">
    <property type="entry name" value="PsdUridine_synth_RsuA/RluA"/>
</dbReference>
<proteinExistence type="inferred from homology"/>
<comment type="catalytic activity">
    <reaction evidence="5">
        <text>a uridine in tRNA = a pseudouridine in tRNA</text>
        <dbReference type="Rhea" id="RHEA:54572"/>
        <dbReference type="Rhea" id="RHEA-COMP:13339"/>
        <dbReference type="Rhea" id="RHEA-COMP:13934"/>
        <dbReference type="ChEBI" id="CHEBI:65314"/>
        <dbReference type="ChEBI" id="CHEBI:65315"/>
    </reaction>
</comment>
<dbReference type="InterPro" id="IPR020103">
    <property type="entry name" value="PsdUridine_synth_cat_dom_sf"/>
</dbReference>
<organism evidence="10">
    <name type="scientific">Cyprideis torosa</name>
    <dbReference type="NCBI Taxonomy" id="163714"/>
    <lineage>
        <taxon>Eukaryota</taxon>
        <taxon>Metazoa</taxon>
        <taxon>Ecdysozoa</taxon>
        <taxon>Arthropoda</taxon>
        <taxon>Crustacea</taxon>
        <taxon>Oligostraca</taxon>
        <taxon>Ostracoda</taxon>
        <taxon>Podocopa</taxon>
        <taxon>Podocopida</taxon>
        <taxon>Cytherocopina</taxon>
        <taxon>Cytheroidea</taxon>
        <taxon>Cytherideidae</taxon>
        <taxon>Cyprideis</taxon>
    </lineage>
</organism>